<dbReference type="EMBL" id="CAAALY010048493">
    <property type="protein sequence ID" value="VEL20896.1"/>
    <property type="molecule type" value="Genomic_DNA"/>
</dbReference>
<dbReference type="Proteomes" id="UP000784294">
    <property type="component" value="Unassembled WGS sequence"/>
</dbReference>
<accession>A0A448WV03</accession>
<feature type="region of interest" description="Disordered" evidence="1">
    <location>
        <begin position="37"/>
        <end position="78"/>
    </location>
</feature>
<evidence type="ECO:0000313" key="2">
    <source>
        <dbReference type="EMBL" id="VEL20896.1"/>
    </source>
</evidence>
<name>A0A448WV03_9PLAT</name>
<evidence type="ECO:0000313" key="3">
    <source>
        <dbReference type="Proteomes" id="UP000784294"/>
    </source>
</evidence>
<gene>
    <name evidence="2" type="ORF">PXEA_LOCUS14336</name>
</gene>
<feature type="region of interest" description="Disordered" evidence="1">
    <location>
        <begin position="90"/>
        <end position="140"/>
    </location>
</feature>
<keyword evidence="3" id="KW-1185">Reference proteome</keyword>
<comment type="caution">
    <text evidence="2">The sequence shown here is derived from an EMBL/GenBank/DDBJ whole genome shotgun (WGS) entry which is preliminary data.</text>
</comment>
<evidence type="ECO:0000256" key="1">
    <source>
        <dbReference type="SAM" id="MobiDB-lite"/>
    </source>
</evidence>
<organism evidence="2 3">
    <name type="scientific">Protopolystoma xenopodis</name>
    <dbReference type="NCBI Taxonomy" id="117903"/>
    <lineage>
        <taxon>Eukaryota</taxon>
        <taxon>Metazoa</taxon>
        <taxon>Spiralia</taxon>
        <taxon>Lophotrochozoa</taxon>
        <taxon>Platyhelminthes</taxon>
        <taxon>Monogenea</taxon>
        <taxon>Polyopisthocotylea</taxon>
        <taxon>Polystomatidea</taxon>
        <taxon>Polystomatidae</taxon>
        <taxon>Protopolystoma</taxon>
    </lineage>
</organism>
<feature type="compositionally biased region" description="Low complexity" evidence="1">
    <location>
        <begin position="62"/>
        <end position="78"/>
    </location>
</feature>
<reference evidence="2" key="1">
    <citation type="submission" date="2018-11" db="EMBL/GenBank/DDBJ databases">
        <authorList>
            <consortium name="Pathogen Informatics"/>
        </authorList>
    </citation>
    <scope>NUCLEOTIDE SEQUENCE</scope>
</reference>
<protein>
    <submittedName>
        <fullName evidence="2">Uncharacterized protein</fullName>
    </submittedName>
</protein>
<proteinExistence type="predicted"/>
<dbReference type="AlphaFoldDB" id="A0A448WV03"/>
<feature type="non-terminal residue" evidence="2">
    <location>
        <position position="1"/>
    </location>
</feature>
<sequence>FQPLSKKSVTFASAVASADRHVASRIDWYLLLQTRNRRNGPSEPCVRASNNEPPLDPAIVQTTNSTTPPAAHSPSSASIRLLGPRDLSESTAVAETPACRASLPASERSRLSRSGHGSTGSGGTRADRRLSSVEPDRTRLQDNLHLPASVGIDTGTFDRQKGSKSTNLPILGEPVLHFYPHSSPLFRHFCDLSLSPFPGLSFLSLTKSPERLLQRACLRKWHPPVWRH</sequence>
<feature type="compositionally biased region" description="Basic and acidic residues" evidence="1">
    <location>
        <begin position="125"/>
        <end position="140"/>
    </location>
</feature>